<evidence type="ECO:0000313" key="3">
    <source>
        <dbReference type="Proteomes" id="UP000672934"/>
    </source>
</evidence>
<name>A0A916MWJ3_9BURK</name>
<proteinExistence type="predicted"/>
<gene>
    <name evidence="2" type="ORF">LMG31506_01117</name>
</gene>
<comment type="caution">
    <text evidence="2">The sequence shown here is derived from an EMBL/GenBank/DDBJ whole genome shotgun (WGS) entry which is preliminary data.</text>
</comment>
<sequence length="93" mass="10302">MSALLFCQPPAPTAKTATGSRVRPVVASHDRKSAGLEANDEPGLGERQAETVWIDDDPLARMQWVRAFNRRVIGQSRRLMMESIILLARIGLC</sequence>
<evidence type="ECO:0000256" key="1">
    <source>
        <dbReference type="SAM" id="MobiDB-lite"/>
    </source>
</evidence>
<dbReference type="RefSeq" id="WP_211946114.1">
    <property type="nucleotide sequence ID" value="NZ_CAJPUY010000003.1"/>
</dbReference>
<evidence type="ECO:0000313" key="2">
    <source>
        <dbReference type="EMBL" id="CAG2132913.1"/>
    </source>
</evidence>
<protein>
    <submittedName>
        <fullName evidence="2">Uncharacterized protein</fullName>
    </submittedName>
</protein>
<dbReference type="AlphaFoldDB" id="A0A916MWJ3"/>
<dbReference type="EMBL" id="CAJPUY010000003">
    <property type="protein sequence ID" value="CAG2132913.1"/>
    <property type="molecule type" value="Genomic_DNA"/>
</dbReference>
<keyword evidence="3" id="KW-1185">Reference proteome</keyword>
<feature type="region of interest" description="Disordered" evidence="1">
    <location>
        <begin position="13"/>
        <end position="44"/>
    </location>
</feature>
<dbReference type="Proteomes" id="UP000672934">
    <property type="component" value="Unassembled WGS sequence"/>
</dbReference>
<reference evidence="2" key="1">
    <citation type="submission" date="2021-03" db="EMBL/GenBank/DDBJ databases">
        <authorList>
            <person name="Peeters C."/>
        </authorList>
    </citation>
    <scope>NUCLEOTIDE SEQUENCE</scope>
    <source>
        <strain evidence="2">LMG 31506</strain>
    </source>
</reference>
<organism evidence="2 3">
    <name type="scientific">Cupriavidus yeoncheonensis</name>
    <dbReference type="NCBI Taxonomy" id="1462994"/>
    <lineage>
        <taxon>Bacteria</taxon>
        <taxon>Pseudomonadati</taxon>
        <taxon>Pseudomonadota</taxon>
        <taxon>Betaproteobacteria</taxon>
        <taxon>Burkholderiales</taxon>
        <taxon>Burkholderiaceae</taxon>
        <taxon>Cupriavidus</taxon>
    </lineage>
</organism>
<accession>A0A916MWJ3</accession>